<accession>A0A917W0W9</accession>
<reference evidence="1" key="2">
    <citation type="submission" date="2020-09" db="EMBL/GenBank/DDBJ databases">
        <authorList>
            <person name="Sun Q."/>
            <person name="Zhou Y."/>
        </authorList>
    </citation>
    <scope>NUCLEOTIDE SEQUENCE</scope>
    <source>
        <strain evidence="1">CGMCC 4.7306</strain>
    </source>
</reference>
<reference evidence="1" key="1">
    <citation type="journal article" date="2014" name="Int. J. Syst. Evol. Microbiol.">
        <title>Complete genome sequence of Corynebacterium casei LMG S-19264T (=DSM 44701T), isolated from a smear-ripened cheese.</title>
        <authorList>
            <consortium name="US DOE Joint Genome Institute (JGI-PGF)"/>
            <person name="Walter F."/>
            <person name="Albersmeier A."/>
            <person name="Kalinowski J."/>
            <person name="Ruckert C."/>
        </authorList>
    </citation>
    <scope>NUCLEOTIDE SEQUENCE</scope>
    <source>
        <strain evidence="1">CGMCC 4.7306</strain>
    </source>
</reference>
<comment type="caution">
    <text evidence="1">The sequence shown here is derived from an EMBL/GenBank/DDBJ whole genome shotgun (WGS) entry which is preliminary data.</text>
</comment>
<proteinExistence type="predicted"/>
<keyword evidence="2" id="KW-1185">Reference proteome</keyword>
<dbReference type="AlphaFoldDB" id="A0A917W0W9"/>
<name>A0A917W0W9_9ACTN</name>
<dbReference type="Proteomes" id="UP000613840">
    <property type="component" value="Unassembled WGS sequence"/>
</dbReference>
<evidence type="ECO:0000313" key="1">
    <source>
        <dbReference type="EMBL" id="GGL47705.1"/>
    </source>
</evidence>
<protein>
    <submittedName>
        <fullName evidence="1">Uncharacterized protein</fullName>
    </submittedName>
</protein>
<sequence length="84" mass="8589">MLTPGAIASEAACIAWAAIRPAIRIFSIVSALWTWDPVYGAGPSLSTYSGRGMAAGTARRDEIGYGLIGDATGSTQAILCALVS</sequence>
<organism evidence="1 2">
    <name type="scientific">Microlunatus endophyticus</name>
    <dbReference type="NCBI Taxonomy" id="1716077"/>
    <lineage>
        <taxon>Bacteria</taxon>
        <taxon>Bacillati</taxon>
        <taxon>Actinomycetota</taxon>
        <taxon>Actinomycetes</taxon>
        <taxon>Propionibacteriales</taxon>
        <taxon>Propionibacteriaceae</taxon>
        <taxon>Microlunatus</taxon>
    </lineage>
</organism>
<dbReference type="EMBL" id="BMMZ01000001">
    <property type="protein sequence ID" value="GGL47705.1"/>
    <property type="molecule type" value="Genomic_DNA"/>
</dbReference>
<gene>
    <name evidence="1" type="ORF">GCM10011575_02010</name>
</gene>
<evidence type="ECO:0000313" key="2">
    <source>
        <dbReference type="Proteomes" id="UP000613840"/>
    </source>
</evidence>